<evidence type="ECO:0000256" key="1">
    <source>
        <dbReference type="SAM" id="Phobius"/>
    </source>
</evidence>
<comment type="caution">
    <text evidence="2">The sequence shown here is derived from an EMBL/GenBank/DDBJ whole genome shotgun (WGS) entry which is preliminary data.</text>
</comment>
<evidence type="ECO:0000313" key="2">
    <source>
        <dbReference type="EMBL" id="MPL66725.1"/>
    </source>
</evidence>
<feature type="transmembrane region" description="Helical" evidence="1">
    <location>
        <begin position="72"/>
        <end position="94"/>
    </location>
</feature>
<keyword evidence="1" id="KW-0812">Transmembrane</keyword>
<accession>A0A644TI89</accession>
<protein>
    <submittedName>
        <fullName evidence="2">Uncharacterized protein</fullName>
    </submittedName>
</protein>
<feature type="transmembrane region" description="Helical" evidence="1">
    <location>
        <begin position="122"/>
        <end position="143"/>
    </location>
</feature>
<dbReference type="AlphaFoldDB" id="A0A644TI89"/>
<gene>
    <name evidence="2" type="ORF">SDC9_12413</name>
</gene>
<reference evidence="2" key="1">
    <citation type="submission" date="2019-08" db="EMBL/GenBank/DDBJ databases">
        <authorList>
            <person name="Kucharzyk K."/>
            <person name="Murdoch R.W."/>
            <person name="Higgins S."/>
            <person name="Loffler F."/>
        </authorList>
    </citation>
    <scope>NUCLEOTIDE SEQUENCE</scope>
</reference>
<keyword evidence="1" id="KW-1133">Transmembrane helix</keyword>
<feature type="transmembrane region" description="Helical" evidence="1">
    <location>
        <begin position="149"/>
        <end position="169"/>
    </location>
</feature>
<dbReference type="EMBL" id="VSSQ01000033">
    <property type="protein sequence ID" value="MPL66725.1"/>
    <property type="molecule type" value="Genomic_DNA"/>
</dbReference>
<name>A0A644TI89_9ZZZZ</name>
<keyword evidence="1" id="KW-0472">Membrane</keyword>
<proteinExistence type="predicted"/>
<feature type="transmembrane region" description="Helical" evidence="1">
    <location>
        <begin position="42"/>
        <end position="60"/>
    </location>
</feature>
<sequence length="191" mass="22328">MELEELKQKWDILSKEVEKQKIINQKLMDNVVNQKLKGLISYNWFGLALSILVIPFVYYLGKRSGLSDLTYIYIGLAGVIIFMIWGIFSFRILLKAKSYNQDLISAEKTIIKYRKSTTLSYLCQYIFIIPYLVYCLFTFKQLFISAGTLWVTILVFLGALAFTVIELRWNMGKIKNLQKSISELKEFEKED</sequence>
<organism evidence="2">
    <name type="scientific">bioreactor metagenome</name>
    <dbReference type="NCBI Taxonomy" id="1076179"/>
    <lineage>
        <taxon>unclassified sequences</taxon>
        <taxon>metagenomes</taxon>
        <taxon>ecological metagenomes</taxon>
    </lineage>
</organism>